<protein>
    <submittedName>
        <fullName evidence="6">Cytochrome P450 71D7</fullName>
    </submittedName>
</protein>
<dbReference type="InterPro" id="IPR036396">
    <property type="entry name" value="Cyt_P450_sf"/>
</dbReference>
<evidence type="ECO:0000313" key="6">
    <source>
        <dbReference type="EMBL" id="KAK1318789.1"/>
    </source>
</evidence>
<keyword evidence="7" id="KW-1185">Reference proteome</keyword>
<dbReference type="PANTHER" id="PTHR47955:SF8">
    <property type="entry name" value="CYTOCHROME P450 71D11-LIKE"/>
    <property type="match status" value="1"/>
</dbReference>
<comment type="caution">
    <text evidence="6">The sequence shown here is derived from an EMBL/GenBank/DDBJ whole genome shotgun (WGS) entry which is preliminary data.</text>
</comment>
<gene>
    <name evidence="6" type="primary">CYP71D7</name>
    <name evidence="6" type="ORF">QJS10_CPB04g01476</name>
</gene>
<evidence type="ECO:0000256" key="3">
    <source>
        <dbReference type="ARBA" id="ARBA00022723"/>
    </source>
</evidence>
<dbReference type="SUPFAM" id="SSF48264">
    <property type="entry name" value="Cytochrome P450"/>
    <property type="match status" value="1"/>
</dbReference>
<dbReference type="Proteomes" id="UP001180020">
    <property type="component" value="Unassembled WGS sequence"/>
</dbReference>
<dbReference type="PANTHER" id="PTHR47955">
    <property type="entry name" value="CYTOCHROME P450 FAMILY 71 PROTEIN"/>
    <property type="match status" value="1"/>
</dbReference>
<accession>A0AAV9F0H5</accession>
<keyword evidence="5" id="KW-0408">Iron</keyword>
<evidence type="ECO:0000256" key="5">
    <source>
        <dbReference type="ARBA" id="ARBA00023004"/>
    </source>
</evidence>
<keyword evidence="2" id="KW-0349">Heme</keyword>
<proteinExistence type="inferred from homology"/>
<evidence type="ECO:0000256" key="2">
    <source>
        <dbReference type="ARBA" id="ARBA00022617"/>
    </source>
</evidence>
<sequence>MPFKSDGYIPCWVTTLQSVSRHQWQSRVSLHSLSLNTLVVSSPEMAKQVMKMQDHIFANRPKINMMDKMCYG</sequence>
<comment type="similarity">
    <text evidence="1">Belongs to the cytochrome P450 family.</text>
</comment>
<reference evidence="6" key="1">
    <citation type="journal article" date="2023" name="Nat. Commun.">
        <title>Diploid and tetraploid genomes of Acorus and the evolution of monocots.</title>
        <authorList>
            <person name="Ma L."/>
            <person name="Liu K.W."/>
            <person name="Li Z."/>
            <person name="Hsiao Y.Y."/>
            <person name="Qi Y."/>
            <person name="Fu T."/>
            <person name="Tang G.D."/>
            <person name="Zhang D."/>
            <person name="Sun W.H."/>
            <person name="Liu D.K."/>
            <person name="Li Y."/>
            <person name="Chen G.Z."/>
            <person name="Liu X.D."/>
            <person name="Liao X.Y."/>
            <person name="Jiang Y.T."/>
            <person name="Yu X."/>
            <person name="Hao Y."/>
            <person name="Huang J."/>
            <person name="Zhao X.W."/>
            <person name="Ke S."/>
            <person name="Chen Y.Y."/>
            <person name="Wu W.L."/>
            <person name="Hsu J.L."/>
            <person name="Lin Y.F."/>
            <person name="Huang M.D."/>
            <person name="Li C.Y."/>
            <person name="Huang L."/>
            <person name="Wang Z.W."/>
            <person name="Zhao X."/>
            <person name="Zhong W.Y."/>
            <person name="Peng D.H."/>
            <person name="Ahmad S."/>
            <person name="Lan S."/>
            <person name="Zhang J.S."/>
            <person name="Tsai W.C."/>
            <person name="Van de Peer Y."/>
            <person name="Liu Z.J."/>
        </authorList>
    </citation>
    <scope>NUCLEOTIDE SEQUENCE</scope>
    <source>
        <strain evidence="6">CP</strain>
    </source>
</reference>
<dbReference type="GO" id="GO:0016705">
    <property type="term" value="F:oxidoreductase activity, acting on paired donors, with incorporation or reduction of molecular oxygen"/>
    <property type="evidence" value="ECO:0007669"/>
    <property type="project" value="InterPro"/>
</dbReference>
<dbReference type="GO" id="GO:0020037">
    <property type="term" value="F:heme binding"/>
    <property type="evidence" value="ECO:0007669"/>
    <property type="project" value="InterPro"/>
</dbReference>
<dbReference type="Gene3D" id="1.10.630.10">
    <property type="entry name" value="Cytochrome P450"/>
    <property type="match status" value="1"/>
</dbReference>
<name>A0AAV9F0H5_ACOCL</name>
<evidence type="ECO:0000313" key="7">
    <source>
        <dbReference type="Proteomes" id="UP001180020"/>
    </source>
</evidence>
<evidence type="ECO:0000256" key="4">
    <source>
        <dbReference type="ARBA" id="ARBA00023002"/>
    </source>
</evidence>
<dbReference type="EMBL" id="JAUJYO010000004">
    <property type="protein sequence ID" value="KAK1318789.1"/>
    <property type="molecule type" value="Genomic_DNA"/>
</dbReference>
<keyword evidence="4" id="KW-0560">Oxidoreductase</keyword>
<dbReference type="AlphaFoldDB" id="A0AAV9F0H5"/>
<dbReference type="GO" id="GO:0005506">
    <property type="term" value="F:iron ion binding"/>
    <property type="evidence" value="ECO:0007669"/>
    <property type="project" value="InterPro"/>
</dbReference>
<evidence type="ECO:0000256" key="1">
    <source>
        <dbReference type="ARBA" id="ARBA00010617"/>
    </source>
</evidence>
<reference evidence="6" key="2">
    <citation type="submission" date="2023-06" db="EMBL/GenBank/DDBJ databases">
        <authorList>
            <person name="Ma L."/>
            <person name="Liu K.-W."/>
            <person name="Li Z."/>
            <person name="Hsiao Y.-Y."/>
            <person name="Qi Y."/>
            <person name="Fu T."/>
            <person name="Tang G."/>
            <person name="Zhang D."/>
            <person name="Sun W.-H."/>
            <person name="Liu D.-K."/>
            <person name="Li Y."/>
            <person name="Chen G.-Z."/>
            <person name="Liu X.-D."/>
            <person name="Liao X.-Y."/>
            <person name="Jiang Y.-T."/>
            <person name="Yu X."/>
            <person name="Hao Y."/>
            <person name="Huang J."/>
            <person name="Zhao X.-W."/>
            <person name="Ke S."/>
            <person name="Chen Y.-Y."/>
            <person name="Wu W.-L."/>
            <person name="Hsu J.-L."/>
            <person name="Lin Y.-F."/>
            <person name="Huang M.-D."/>
            <person name="Li C.-Y."/>
            <person name="Huang L."/>
            <person name="Wang Z.-W."/>
            <person name="Zhao X."/>
            <person name="Zhong W.-Y."/>
            <person name="Peng D.-H."/>
            <person name="Ahmad S."/>
            <person name="Lan S."/>
            <person name="Zhang J.-S."/>
            <person name="Tsai W.-C."/>
            <person name="Van De Peer Y."/>
            <person name="Liu Z.-J."/>
        </authorList>
    </citation>
    <scope>NUCLEOTIDE SEQUENCE</scope>
    <source>
        <strain evidence="6">CP</strain>
        <tissue evidence="6">Leaves</tissue>
    </source>
</reference>
<keyword evidence="3" id="KW-0479">Metal-binding</keyword>
<organism evidence="6 7">
    <name type="scientific">Acorus calamus</name>
    <name type="common">Sweet flag</name>
    <dbReference type="NCBI Taxonomy" id="4465"/>
    <lineage>
        <taxon>Eukaryota</taxon>
        <taxon>Viridiplantae</taxon>
        <taxon>Streptophyta</taxon>
        <taxon>Embryophyta</taxon>
        <taxon>Tracheophyta</taxon>
        <taxon>Spermatophyta</taxon>
        <taxon>Magnoliopsida</taxon>
        <taxon>Liliopsida</taxon>
        <taxon>Acoraceae</taxon>
        <taxon>Acorus</taxon>
    </lineage>
</organism>
<dbReference type="GO" id="GO:0004497">
    <property type="term" value="F:monooxygenase activity"/>
    <property type="evidence" value="ECO:0007669"/>
    <property type="project" value="InterPro"/>
</dbReference>